<keyword evidence="10" id="KW-1185">Reference proteome</keyword>
<dbReference type="OrthoDB" id="1638902at2"/>
<dbReference type="InterPro" id="IPR018076">
    <property type="entry name" value="T2SS_GspF_dom"/>
</dbReference>
<name>A0A2N5H8G3_9BACI</name>
<keyword evidence="5 7" id="KW-1133">Transmembrane helix</keyword>
<feature type="transmembrane region" description="Helical" evidence="7">
    <location>
        <begin position="110"/>
        <end position="128"/>
    </location>
</feature>
<dbReference type="PRINTS" id="PR00812">
    <property type="entry name" value="BCTERIALGSPF"/>
</dbReference>
<keyword evidence="3" id="KW-1003">Cell membrane</keyword>
<accession>A0A2N5H8G3</accession>
<keyword evidence="4 7" id="KW-0812">Transmembrane</keyword>
<comment type="caution">
    <text evidence="9">The sequence shown here is derived from an EMBL/GenBank/DDBJ whole genome shotgun (WGS) entry which is preliminary data.</text>
</comment>
<evidence type="ECO:0000256" key="2">
    <source>
        <dbReference type="ARBA" id="ARBA00005745"/>
    </source>
</evidence>
<evidence type="ECO:0000256" key="5">
    <source>
        <dbReference type="ARBA" id="ARBA00022989"/>
    </source>
</evidence>
<comment type="similarity">
    <text evidence="2">Belongs to the GSP F family.</text>
</comment>
<organism evidence="9 10">
    <name type="scientific">Neobacillus cucumis</name>
    <dbReference type="NCBI Taxonomy" id="1740721"/>
    <lineage>
        <taxon>Bacteria</taxon>
        <taxon>Bacillati</taxon>
        <taxon>Bacillota</taxon>
        <taxon>Bacilli</taxon>
        <taxon>Bacillales</taxon>
        <taxon>Bacillaceae</taxon>
        <taxon>Neobacillus</taxon>
    </lineage>
</organism>
<evidence type="ECO:0000256" key="6">
    <source>
        <dbReference type="ARBA" id="ARBA00023136"/>
    </source>
</evidence>
<feature type="transmembrane region" description="Helical" evidence="7">
    <location>
        <begin position="316"/>
        <end position="340"/>
    </location>
</feature>
<reference evidence="9 10" key="1">
    <citation type="submission" date="2017-11" db="EMBL/GenBank/DDBJ databases">
        <title>Comparitive Functional Genomics of Dry Heat Resistant strains isolated from the Viking Spacecraft.</title>
        <authorList>
            <person name="Seuylemezian A."/>
            <person name="Cooper K."/>
            <person name="Vaishampayan P."/>
        </authorList>
    </citation>
    <scope>NUCLEOTIDE SEQUENCE [LARGE SCALE GENOMIC DNA]</scope>
    <source>
        <strain evidence="9 10">V32-6</strain>
    </source>
</reference>
<evidence type="ECO:0000256" key="4">
    <source>
        <dbReference type="ARBA" id="ARBA00022692"/>
    </source>
</evidence>
<keyword evidence="6 7" id="KW-0472">Membrane</keyword>
<feature type="transmembrane region" description="Helical" evidence="7">
    <location>
        <begin position="160"/>
        <end position="181"/>
    </location>
</feature>
<dbReference type="PANTHER" id="PTHR30012:SF0">
    <property type="entry name" value="TYPE II SECRETION SYSTEM PROTEIN F-RELATED"/>
    <property type="match status" value="1"/>
</dbReference>
<dbReference type="InterPro" id="IPR047692">
    <property type="entry name" value="T4P_ComGB"/>
</dbReference>
<dbReference type="Proteomes" id="UP000234950">
    <property type="component" value="Unassembled WGS sequence"/>
</dbReference>
<gene>
    <name evidence="9" type="ORF">CVD27_24115</name>
</gene>
<comment type="subcellular location">
    <subcellularLocation>
        <location evidence="1">Cell membrane</location>
        <topology evidence="1">Multi-pass membrane protein</topology>
    </subcellularLocation>
</comment>
<feature type="domain" description="Type II secretion system protein GspF" evidence="8">
    <location>
        <begin position="14"/>
        <end position="128"/>
    </location>
</feature>
<proteinExistence type="inferred from homology"/>
<dbReference type="EMBL" id="PGVE01000090">
    <property type="protein sequence ID" value="PLS01795.1"/>
    <property type="molecule type" value="Genomic_DNA"/>
</dbReference>
<dbReference type="InterPro" id="IPR003004">
    <property type="entry name" value="GspF/PilC"/>
</dbReference>
<feature type="domain" description="Type II secretion system protein GspF" evidence="8">
    <location>
        <begin position="213"/>
        <end position="335"/>
    </location>
</feature>
<evidence type="ECO:0000256" key="1">
    <source>
        <dbReference type="ARBA" id="ARBA00004651"/>
    </source>
</evidence>
<dbReference type="Gene3D" id="1.20.81.30">
    <property type="entry name" value="Type II secretion system (T2SS), domain F"/>
    <property type="match status" value="2"/>
</dbReference>
<dbReference type="InterPro" id="IPR042094">
    <property type="entry name" value="T2SS_GspF_sf"/>
</dbReference>
<dbReference type="AlphaFoldDB" id="A0A2N5H8G3"/>
<protein>
    <submittedName>
        <fullName evidence="9">Competence protein ComG</fullName>
    </submittedName>
</protein>
<dbReference type="PANTHER" id="PTHR30012">
    <property type="entry name" value="GENERAL SECRETION PATHWAY PROTEIN"/>
    <property type="match status" value="1"/>
</dbReference>
<sequence length="343" mass="39534">MSRHKWTVNEQANFLKRTGDLLLRGYPIAEAIESIALQLPPHRKEELYGCLVELKQGSPFHVVLSDIGFHKDLIGYIYFAEQHGSFAEALLEGSDLALLKDKDLQKLLKLLQYPLLLMFITGFLFIFIQNTLLPRFTTLFASLGLKENFFTKVLYAFDHYFPTAIYAILVVLILAAIYYFFVFRKISILSQRALLIRIPIAGRILKLLFTHYFSIQLSFLLSGGISVSEALSLFEKNHRQPFYSRIAEEIKIKLVTGEKLDTIIASFSFFEKEFPMIIKHGQENGKLEQELLFFSKHCVRCMEEKIEKSLKTIQPILYLFIGCLVVSMYLAILLPMFHLLDGI</sequence>
<evidence type="ECO:0000256" key="3">
    <source>
        <dbReference type="ARBA" id="ARBA00022475"/>
    </source>
</evidence>
<dbReference type="Pfam" id="PF00482">
    <property type="entry name" value="T2SSF"/>
    <property type="match status" value="2"/>
</dbReference>
<evidence type="ECO:0000313" key="10">
    <source>
        <dbReference type="Proteomes" id="UP000234950"/>
    </source>
</evidence>
<evidence type="ECO:0000259" key="8">
    <source>
        <dbReference type="Pfam" id="PF00482"/>
    </source>
</evidence>
<evidence type="ECO:0000256" key="7">
    <source>
        <dbReference type="SAM" id="Phobius"/>
    </source>
</evidence>
<evidence type="ECO:0000313" key="9">
    <source>
        <dbReference type="EMBL" id="PLS01795.1"/>
    </source>
</evidence>
<dbReference type="NCBIfam" id="NF041012">
    <property type="entry name" value="T4P_ComGB"/>
    <property type="match status" value="1"/>
</dbReference>
<dbReference type="GO" id="GO:0005886">
    <property type="term" value="C:plasma membrane"/>
    <property type="evidence" value="ECO:0007669"/>
    <property type="project" value="UniProtKB-SubCell"/>
</dbReference>